<keyword evidence="5" id="KW-0804">Transcription</keyword>
<dbReference type="InterPro" id="IPR004839">
    <property type="entry name" value="Aminotransferase_I/II_large"/>
</dbReference>
<dbReference type="InterPro" id="IPR036390">
    <property type="entry name" value="WH_DNA-bd_sf"/>
</dbReference>
<dbReference type="Gene3D" id="3.40.640.10">
    <property type="entry name" value="Type I PLP-dependent aspartate aminotransferase-like (Major domain)"/>
    <property type="match status" value="1"/>
</dbReference>
<evidence type="ECO:0000256" key="4">
    <source>
        <dbReference type="ARBA" id="ARBA00023125"/>
    </source>
</evidence>
<sequence>MGTDSLADNKFVQVEHHIRQAIHNGIYQPEDKLPSIRQLVADLNVSKNTVIRAYQEMEAEELIYAVPKSGYRVKATQPRELHQQPPQSVDLLSVSKEILSYPEKKELLPTGSAHPNIQTPAIKSLYAEIGRHSRMQSHMPSHYQLPPGNDRLIKQLAKISRDLGVKANPNDLAITHGAQQAISLALRALTTPGDIVAVESPCYFGNLLLMESLGLKVVEISSCTRNGMDPKALENAIQEWPIAVILITPNFTNPTGSRIPEERRIELLNVSKDIPIIEDDVFGALAFDRGALPLKTLDNQDRVIYVNSLSKMLDSRLRIGWILSGKYRSEIEKYLICDNMGSLNLMQSAVGEFLSTGKYRQHINKMQRTYQQNNRRFSLLLTTALNRYTELRNSYHLSQPQGSFLVWLTLPESVDSFALYKECNKHKISILPGTVFATADQFRHCIRLSTANFEDTPEWHQGIELLAKLIHQQVIESTQTLI</sequence>
<reference evidence="6" key="1">
    <citation type="journal article" date="2015" name="BMC Genomics">
        <title>Genome mining reveals unlocked bioactive potential of marine Gram-negative bacteria.</title>
        <authorList>
            <person name="Machado H."/>
            <person name="Sonnenschein E.C."/>
            <person name="Melchiorsen J."/>
            <person name="Gram L."/>
        </authorList>
    </citation>
    <scope>NUCLEOTIDE SEQUENCE</scope>
    <source>
        <strain evidence="6">S2052</strain>
    </source>
</reference>
<dbReference type="SUPFAM" id="SSF53383">
    <property type="entry name" value="PLP-dependent transferases"/>
    <property type="match status" value="1"/>
</dbReference>
<name>A0A837G7R7_9VIBR</name>
<dbReference type="Gene3D" id="3.90.1150.10">
    <property type="entry name" value="Aspartate Aminotransferase, domain 1"/>
    <property type="match status" value="1"/>
</dbReference>
<dbReference type="InterPro" id="IPR015424">
    <property type="entry name" value="PyrdxlP-dep_Trfase"/>
</dbReference>
<dbReference type="GO" id="GO:0003677">
    <property type="term" value="F:DNA binding"/>
    <property type="evidence" value="ECO:0007669"/>
    <property type="project" value="UniProtKB-KW"/>
</dbReference>
<evidence type="ECO:0000256" key="2">
    <source>
        <dbReference type="ARBA" id="ARBA00022898"/>
    </source>
</evidence>
<comment type="caution">
    <text evidence="6">The sequence shown here is derived from an EMBL/GenBank/DDBJ whole genome shotgun (WGS) entry which is preliminary data.</text>
</comment>
<dbReference type="PANTHER" id="PTHR46577">
    <property type="entry name" value="HTH-TYPE TRANSCRIPTIONAL REGULATORY PROTEIN GABR"/>
    <property type="match status" value="1"/>
</dbReference>
<proteinExistence type="inferred from homology"/>
<gene>
    <name evidence="6" type="ORF">TW71_09865</name>
</gene>
<dbReference type="InterPro" id="IPR000524">
    <property type="entry name" value="Tscrpt_reg_HTH_GntR"/>
</dbReference>
<keyword evidence="4" id="KW-0238">DNA-binding</keyword>
<dbReference type="Gene3D" id="1.10.10.10">
    <property type="entry name" value="Winged helix-like DNA-binding domain superfamily/Winged helix DNA-binding domain"/>
    <property type="match status" value="1"/>
</dbReference>
<comment type="similarity">
    <text evidence="1">In the C-terminal section; belongs to the class-I pyridoxal-phosphate-dependent aminotransferase family.</text>
</comment>
<dbReference type="AlphaFoldDB" id="A0A837G7R7"/>
<dbReference type="GO" id="GO:0030170">
    <property type="term" value="F:pyridoxal phosphate binding"/>
    <property type="evidence" value="ECO:0007669"/>
    <property type="project" value="InterPro"/>
</dbReference>
<dbReference type="CDD" id="cd07377">
    <property type="entry name" value="WHTH_GntR"/>
    <property type="match status" value="1"/>
</dbReference>
<dbReference type="PROSITE" id="PS50949">
    <property type="entry name" value="HTH_GNTR"/>
    <property type="match status" value="1"/>
</dbReference>
<dbReference type="SUPFAM" id="SSF46785">
    <property type="entry name" value="Winged helix' DNA-binding domain"/>
    <property type="match status" value="1"/>
</dbReference>
<accession>A0A837G7R7</accession>
<dbReference type="SMART" id="SM00345">
    <property type="entry name" value="HTH_GNTR"/>
    <property type="match status" value="1"/>
</dbReference>
<evidence type="ECO:0000313" key="6">
    <source>
        <dbReference type="EMBL" id="KJY73998.1"/>
    </source>
</evidence>
<dbReference type="InterPro" id="IPR015422">
    <property type="entry name" value="PyrdxlP-dep_Trfase_small"/>
</dbReference>
<dbReference type="Pfam" id="PF00392">
    <property type="entry name" value="GntR"/>
    <property type="match status" value="1"/>
</dbReference>
<dbReference type="GO" id="GO:0003700">
    <property type="term" value="F:DNA-binding transcription factor activity"/>
    <property type="evidence" value="ECO:0007669"/>
    <property type="project" value="InterPro"/>
</dbReference>
<dbReference type="RefSeq" id="WP_045985753.1">
    <property type="nucleotide sequence ID" value="NZ_CP063052.1"/>
</dbReference>
<protein>
    <submittedName>
        <fullName evidence="6">Transcriptional regulator</fullName>
    </submittedName>
</protein>
<dbReference type="InterPro" id="IPR015421">
    <property type="entry name" value="PyrdxlP-dep_Trfase_major"/>
</dbReference>
<dbReference type="EMBL" id="JXXR01000010">
    <property type="protein sequence ID" value="KJY73998.1"/>
    <property type="molecule type" value="Genomic_DNA"/>
</dbReference>
<dbReference type="InterPro" id="IPR051446">
    <property type="entry name" value="HTH_trans_reg/aminotransferase"/>
</dbReference>
<keyword evidence="3" id="KW-0805">Transcription regulation</keyword>
<organism evidence="6">
    <name type="scientific">Vibrio coralliilyticus</name>
    <dbReference type="NCBI Taxonomy" id="190893"/>
    <lineage>
        <taxon>Bacteria</taxon>
        <taxon>Pseudomonadati</taxon>
        <taxon>Pseudomonadota</taxon>
        <taxon>Gammaproteobacteria</taxon>
        <taxon>Vibrionales</taxon>
        <taxon>Vibrionaceae</taxon>
        <taxon>Vibrio</taxon>
    </lineage>
</organism>
<keyword evidence="2" id="KW-0663">Pyridoxal phosphate</keyword>
<dbReference type="PANTHER" id="PTHR46577:SF2">
    <property type="entry name" value="TRANSCRIPTIONAL REGULATORY PROTEIN"/>
    <property type="match status" value="1"/>
</dbReference>
<evidence type="ECO:0000256" key="1">
    <source>
        <dbReference type="ARBA" id="ARBA00005384"/>
    </source>
</evidence>
<dbReference type="CDD" id="cd00609">
    <property type="entry name" value="AAT_like"/>
    <property type="match status" value="1"/>
</dbReference>
<dbReference type="InterPro" id="IPR036388">
    <property type="entry name" value="WH-like_DNA-bd_sf"/>
</dbReference>
<dbReference type="Pfam" id="PF00155">
    <property type="entry name" value="Aminotran_1_2"/>
    <property type="match status" value="1"/>
</dbReference>
<evidence type="ECO:0000256" key="3">
    <source>
        <dbReference type="ARBA" id="ARBA00023015"/>
    </source>
</evidence>
<evidence type="ECO:0000256" key="5">
    <source>
        <dbReference type="ARBA" id="ARBA00023163"/>
    </source>
</evidence>